<keyword evidence="3 10" id="KW-1134">Transmembrane beta strand</keyword>
<evidence type="ECO:0000256" key="2">
    <source>
        <dbReference type="ARBA" id="ARBA00022448"/>
    </source>
</evidence>
<dbReference type="Proteomes" id="UP000252733">
    <property type="component" value="Unassembled WGS sequence"/>
</dbReference>
<dbReference type="InterPro" id="IPR012910">
    <property type="entry name" value="Plug_dom"/>
</dbReference>
<organism evidence="14 15">
    <name type="scientific">Marinilabilia salmonicolor</name>
    <dbReference type="NCBI Taxonomy" id="989"/>
    <lineage>
        <taxon>Bacteria</taxon>
        <taxon>Pseudomonadati</taxon>
        <taxon>Bacteroidota</taxon>
        <taxon>Bacteroidia</taxon>
        <taxon>Marinilabiliales</taxon>
        <taxon>Marinilabiliaceae</taxon>
        <taxon>Marinilabilia</taxon>
    </lineage>
</organism>
<evidence type="ECO:0000256" key="8">
    <source>
        <dbReference type="ARBA" id="ARBA00023170"/>
    </source>
</evidence>
<evidence type="ECO:0000256" key="7">
    <source>
        <dbReference type="ARBA" id="ARBA00023136"/>
    </source>
</evidence>
<evidence type="ECO:0000259" key="12">
    <source>
        <dbReference type="Pfam" id="PF00593"/>
    </source>
</evidence>
<comment type="similarity">
    <text evidence="10 11">Belongs to the TonB-dependent receptor family.</text>
</comment>
<dbReference type="Gene3D" id="2.170.130.10">
    <property type="entry name" value="TonB-dependent receptor, plug domain"/>
    <property type="match status" value="1"/>
</dbReference>
<feature type="domain" description="TonB-dependent receptor plug" evidence="13">
    <location>
        <begin position="124"/>
        <end position="226"/>
    </location>
</feature>
<dbReference type="Gene3D" id="2.40.170.20">
    <property type="entry name" value="TonB-dependent receptor, beta-barrel domain"/>
    <property type="match status" value="1"/>
</dbReference>
<keyword evidence="2 10" id="KW-0813">Transport</keyword>
<protein>
    <submittedName>
        <fullName evidence="14">Iron complex outermembrane receptor protein</fullName>
    </submittedName>
</protein>
<dbReference type="Gene3D" id="2.60.40.1120">
    <property type="entry name" value="Carboxypeptidase-like, regulatory domain"/>
    <property type="match status" value="1"/>
</dbReference>
<keyword evidence="5" id="KW-0732">Signal</keyword>
<keyword evidence="7 10" id="KW-0472">Membrane</keyword>
<keyword evidence="4 10" id="KW-0812">Transmembrane</keyword>
<proteinExistence type="inferred from homology"/>
<keyword evidence="15" id="KW-1185">Reference proteome</keyword>
<name>A0A368V554_9BACT</name>
<evidence type="ECO:0000256" key="10">
    <source>
        <dbReference type="PROSITE-ProRule" id="PRU01360"/>
    </source>
</evidence>
<evidence type="ECO:0000256" key="3">
    <source>
        <dbReference type="ARBA" id="ARBA00022452"/>
    </source>
</evidence>
<dbReference type="EMBL" id="QPIZ01000009">
    <property type="protein sequence ID" value="RCW36199.1"/>
    <property type="molecule type" value="Genomic_DNA"/>
</dbReference>
<dbReference type="GO" id="GO:0044718">
    <property type="term" value="P:siderophore transmembrane transport"/>
    <property type="evidence" value="ECO:0007669"/>
    <property type="project" value="TreeGrafter"/>
</dbReference>
<dbReference type="Pfam" id="PF07715">
    <property type="entry name" value="Plug"/>
    <property type="match status" value="1"/>
</dbReference>
<dbReference type="PANTHER" id="PTHR30069:SF29">
    <property type="entry name" value="HEMOGLOBIN AND HEMOGLOBIN-HAPTOGLOBIN-BINDING PROTEIN 1-RELATED"/>
    <property type="match status" value="1"/>
</dbReference>
<dbReference type="SUPFAM" id="SSF56935">
    <property type="entry name" value="Porins"/>
    <property type="match status" value="1"/>
</dbReference>
<dbReference type="InterPro" id="IPR036942">
    <property type="entry name" value="Beta-barrel_TonB_sf"/>
</dbReference>
<keyword evidence="9 10" id="KW-0998">Cell outer membrane</keyword>
<dbReference type="CDD" id="cd01347">
    <property type="entry name" value="ligand_gated_channel"/>
    <property type="match status" value="1"/>
</dbReference>
<evidence type="ECO:0000256" key="11">
    <source>
        <dbReference type="RuleBase" id="RU003357"/>
    </source>
</evidence>
<comment type="subcellular location">
    <subcellularLocation>
        <location evidence="1 10">Cell outer membrane</location>
        <topology evidence="1 10">Multi-pass membrane protein</topology>
    </subcellularLocation>
</comment>
<gene>
    <name evidence="14" type="ORF">DFO77_109163</name>
</gene>
<dbReference type="AlphaFoldDB" id="A0A368V554"/>
<evidence type="ECO:0000313" key="14">
    <source>
        <dbReference type="EMBL" id="RCW36199.1"/>
    </source>
</evidence>
<dbReference type="PANTHER" id="PTHR30069">
    <property type="entry name" value="TONB-DEPENDENT OUTER MEMBRANE RECEPTOR"/>
    <property type="match status" value="1"/>
</dbReference>
<dbReference type="Pfam" id="PF13715">
    <property type="entry name" value="CarbopepD_reg_2"/>
    <property type="match status" value="1"/>
</dbReference>
<evidence type="ECO:0000313" key="15">
    <source>
        <dbReference type="Proteomes" id="UP000252733"/>
    </source>
</evidence>
<evidence type="ECO:0000256" key="1">
    <source>
        <dbReference type="ARBA" id="ARBA00004571"/>
    </source>
</evidence>
<feature type="domain" description="TonB-dependent receptor-like beta-barrel" evidence="12">
    <location>
        <begin position="312"/>
        <end position="753"/>
    </location>
</feature>
<dbReference type="GO" id="GO:0015344">
    <property type="term" value="F:siderophore uptake transmembrane transporter activity"/>
    <property type="evidence" value="ECO:0007669"/>
    <property type="project" value="TreeGrafter"/>
</dbReference>
<dbReference type="InterPro" id="IPR000531">
    <property type="entry name" value="Beta-barrel_TonB"/>
</dbReference>
<dbReference type="InterPro" id="IPR008969">
    <property type="entry name" value="CarboxyPept-like_regulatory"/>
</dbReference>
<evidence type="ECO:0000256" key="4">
    <source>
        <dbReference type="ARBA" id="ARBA00022692"/>
    </source>
</evidence>
<comment type="caution">
    <text evidence="14">The sequence shown here is derived from an EMBL/GenBank/DDBJ whole genome shotgun (WGS) entry which is preliminary data.</text>
</comment>
<evidence type="ECO:0000259" key="13">
    <source>
        <dbReference type="Pfam" id="PF07715"/>
    </source>
</evidence>
<evidence type="ECO:0000256" key="5">
    <source>
        <dbReference type="ARBA" id="ARBA00022729"/>
    </source>
</evidence>
<dbReference type="GO" id="GO:0009279">
    <property type="term" value="C:cell outer membrane"/>
    <property type="evidence" value="ECO:0007669"/>
    <property type="project" value="UniProtKB-SubCell"/>
</dbReference>
<keyword evidence="8 14" id="KW-0675">Receptor</keyword>
<reference evidence="14 15" key="1">
    <citation type="submission" date="2018-07" db="EMBL/GenBank/DDBJ databases">
        <title>Freshwater and sediment microbial communities from various areas in North America, analyzing microbe dynamics in response to fracking.</title>
        <authorList>
            <person name="Lamendella R."/>
        </authorList>
    </citation>
    <scope>NUCLEOTIDE SEQUENCE [LARGE SCALE GENOMIC DNA]</scope>
    <source>
        <strain evidence="14 15">160A</strain>
    </source>
</reference>
<evidence type="ECO:0000256" key="9">
    <source>
        <dbReference type="ARBA" id="ARBA00023237"/>
    </source>
</evidence>
<dbReference type="InterPro" id="IPR039426">
    <property type="entry name" value="TonB-dep_rcpt-like"/>
</dbReference>
<keyword evidence="6 11" id="KW-0798">TonB box</keyword>
<accession>A0A368V554</accession>
<dbReference type="Pfam" id="PF00593">
    <property type="entry name" value="TonB_dep_Rec_b-barrel"/>
    <property type="match status" value="1"/>
</dbReference>
<dbReference type="PROSITE" id="PS52016">
    <property type="entry name" value="TONB_DEPENDENT_REC_3"/>
    <property type="match status" value="1"/>
</dbReference>
<sequence>MMVLNMKSVFLWLLLLVSSGLTGQSSLSLQGVVTCQHNDPLPGAVVHIKSLGLGTVTDEDGAFLIKNIPSGKYVVEVSFLGYEPCLREIDINEQVPLHISLQREDHSLDEVVVEGTYRSILNREDSRSVAVVDRKFIEDNRSGSLMQTLRRLPGISSIDIGSGQSKPLIRGLGFDRVVVAENGVAHQGQQWGADHGLEIDQYGVENVEVIKGPASLMYGSGAIGGVIEMRSFSIPGQNSSGVAVDLTGRSNNQSIGGSVALFKRWNHLFLRARVSAVDYADYRVPADSIEYYSYYFRLHDGAMRNTAGYENNGNLALGWTSDKLTTRLTVSQLNGKSGFFANAHGLEIRTSSIDYDRSSRTIDLPYQQVRHRKVTSNTTISPGAHQIRINAGWQHNLREEFSEAVAHGYMPKPPDNLERWFQKETGSVNVRWKIPEIGRHNLTVGGDVERQVNEIDGWGFIIPAFESTESGLFIHDKIFLTPPWVVNAGIRYDFSRIQIEPHRDWFVSPGENGEEYILRAPDADRDFSFVSWALGVNYHQEKLFFKLNLGNGFRMPLPKELAANGMNYHMYRYEEGDINLSPEVSWQLDAAVGQEWKSFGFKINPFWAWFPNYIYLGPEGGFEQGLQSFKYQENEVFRAGGELMMQYRISDRLKSALESEYVYSRQLTGDKEGFTLPFSPPWTTDFSLEYTHPSFRAFENLTLRGGYRFVAAQNEIVPPEKKTPGYGLTSILAGASRKVGAAQINWRFQIRNLFDVRYLDHTSFYRLIEAPGPGRNFIVSMSVSF</sequence>
<dbReference type="InterPro" id="IPR037066">
    <property type="entry name" value="Plug_dom_sf"/>
</dbReference>
<dbReference type="SUPFAM" id="SSF49464">
    <property type="entry name" value="Carboxypeptidase regulatory domain-like"/>
    <property type="match status" value="1"/>
</dbReference>
<evidence type="ECO:0000256" key="6">
    <source>
        <dbReference type="ARBA" id="ARBA00023077"/>
    </source>
</evidence>